<protein>
    <submittedName>
        <fullName evidence="1">Uncharacterized protein</fullName>
    </submittedName>
</protein>
<evidence type="ECO:0000313" key="1">
    <source>
        <dbReference type="EMBL" id="RVX07249.1"/>
    </source>
</evidence>
<organism evidence="1 2">
    <name type="scientific">Vitis vinifera</name>
    <name type="common">Grape</name>
    <dbReference type="NCBI Taxonomy" id="29760"/>
    <lineage>
        <taxon>Eukaryota</taxon>
        <taxon>Viridiplantae</taxon>
        <taxon>Streptophyta</taxon>
        <taxon>Embryophyta</taxon>
        <taxon>Tracheophyta</taxon>
        <taxon>Spermatophyta</taxon>
        <taxon>Magnoliopsida</taxon>
        <taxon>eudicotyledons</taxon>
        <taxon>Gunneridae</taxon>
        <taxon>Pentapetalae</taxon>
        <taxon>rosids</taxon>
        <taxon>Vitales</taxon>
        <taxon>Vitaceae</taxon>
        <taxon>Viteae</taxon>
        <taxon>Vitis</taxon>
    </lineage>
</organism>
<name>A0A438JE72_VITVI</name>
<reference evidence="1 2" key="1">
    <citation type="journal article" date="2018" name="PLoS Genet.">
        <title>Population sequencing reveals clonal diversity and ancestral inbreeding in the grapevine cultivar Chardonnay.</title>
        <authorList>
            <person name="Roach M.J."/>
            <person name="Johnson D.L."/>
            <person name="Bohlmann J."/>
            <person name="van Vuuren H.J."/>
            <person name="Jones S.J."/>
            <person name="Pretorius I.S."/>
            <person name="Schmidt S.A."/>
            <person name="Borneman A.R."/>
        </authorList>
    </citation>
    <scope>NUCLEOTIDE SEQUENCE [LARGE SCALE GENOMIC DNA]</scope>
    <source>
        <strain evidence="2">cv. Chardonnay</strain>
        <tissue evidence="1">Leaf</tissue>
    </source>
</reference>
<sequence length="133" mass="14392">MGEGNEGGKGNLEAGGPNEAKLWVEMLPNVVLPALLEVEDGEWSYTVAVSVAGEDEDVDVVTSEVNRSRNENEWVRVGGCVSQSSKDAEGLRGSVKDIECYRKRHLPRARYRAVKDVFGDKGRQEGDGADGPS</sequence>
<accession>A0A438JE72</accession>
<dbReference type="Proteomes" id="UP000288805">
    <property type="component" value="Unassembled WGS sequence"/>
</dbReference>
<dbReference type="AlphaFoldDB" id="A0A438JE72"/>
<comment type="caution">
    <text evidence="1">The sequence shown here is derived from an EMBL/GenBank/DDBJ whole genome shotgun (WGS) entry which is preliminary data.</text>
</comment>
<gene>
    <name evidence="1" type="ORF">CK203_022498</name>
</gene>
<proteinExistence type="predicted"/>
<dbReference type="EMBL" id="QGNW01000046">
    <property type="protein sequence ID" value="RVX07249.1"/>
    <property type="molecule type" value="Genomic_DNA"/>
</dbReference>
<evidence type="ECO:0000313" key="2">
    <source>
        <dbReference type="Proteomes" id="UP000288805"/>
    </source>
</evidence>